<evidence type="ECO:0000256" key="3">
    <source>
        <dbReference type="ARBA" id="ARBA00038315"/>
    </source>
</evidence>
<dbReference type="Proteomes" id="UP000794436">
    <property type="component" value="Unassembled WGS sequence"/>
</dbReference>
<dbReference type="InterPro" id="IPR051279">
    <property type="entry name" value="PP1-Reg/Actin-Interact_Protein"/>
</dbReference>
<proteinExistence type="inferred from homology"/>
<dbReference type="EMBL" id="SPLM01000039">
    <property type="protein sequence ID" value="TMW64736.1"/>
    <property type="molecule type" value="Genomic_DNA"/>
</dbReference>
<feature type="compositionally biased region" description="Basic and acidic residues" evidence="4">
    <location>
        <begin position="1295"/>
        <end position="1306"/>
    </location>
</feature>
<dbReference type="SUPFAM" id="SSF52047">
    <property type="entry name" value="RNI-like"/>
    <property type="match status" value="2"/>
</dbReference>
<feature type="region of interest" description="Disordered" evidence="4">
    <location>
        <begin position="1243"/>
        <end position="1307"/>
    </location>
</feature>
<dbReference type="InterPro" id="IPR032675">
    <property type="entry name" value="LRR_dom_sf"/>
</dbReference>
<accession>A0A8K1CL62</accession>
<dbReference type="PANTHER" id="PTHR24112">
    <property type="entry name" value="LEUCINE-RICH REPEAT, ISOFORM F-RELATED"/>
    <property type="match status" value="1"/>
</dbReference>
<organism evidence="5 6">
    <name type="scientific">Pythium oligandrum</name>
    <name type="common">Mycoparasitic fungus</name>
    <dbReference type="NCBI Taxonomy" id="41045"/>
    <lineage>
        <taxon>Eukaryota</taxon>
        <taxon>Sar</taxon>
        <taxon>Stramenopiles</taxon>
        <taxon>Oomycota</taxon>
        <taxon>Peronosporomycetes</taxon>
        <taxon>Pythiales</taxon>
        <taxon>Pythiaceae</taxon>
        <taxon>Pythium</taxon>
    </lineage>
</organism>
<dbReference type="PANTHER" id="PTHR24112:SF9">
    <property type="entry name" value="PROTEIN PHOSPHATASE 1 REGULATORY SUBUNIT 37"/>
    <property type="match status" value="1"/>
</dbReference>
<protein>
    <submittedName>
        <fullName evidence="5">Uncharacterized protein</fullName>
    </submittedName>
</protein>
<evidence type="ECO:0000256" key="4">
    <source>
        <dbReference type="SAM" id="MobiDB-lite"/>
    </source>
</evidence>
<dbReference type="Pfam" id="PF13516">
    <property type="entry name" value="LRR_6"/>
    <property type="match status" value="2"/>
</dbReference>
<dbReference type="SUPFAM" id="SSF55961">
    <property type="entry name" value="Bet v1-like"/>
    <property type="match status" value="1"/>
</dbReference>
<comment type="caution">
    <text evidence="5">The sequence shown here is derived from an EMBL/GenBank/DDBJ whole genome shotgun (WGS) entry which is preliminary data.</text>
</comment>
<sequence length="1367" mass="151891">MASTTAADVSFPHKPSLENATPSAASTCLLDYSTVVVSATNVAWAWEHVRLLKHDERVFSAGVLIDKMHAFFAEHKATDDTLERVKSEMQRDAKWIEQIQSRRTAGIAALHEFNSEEEADWIFGQSYFGVSTHWKPGADGTVWIKLDGEVEGVDLFNTIAVMREIDLFSSWVPLCNKSTLLHQDGPVDLLVYISMAFPLLSRDAVLHVLGINACYESRSIVLLGNSVDEAQVPAGVTVPKLTSWGSNRLDIRAFRALIAPITRTKARTCVVCNVDPKCPVPQSLINFAIKKVAGLLLYLLRREAEKIEKAQKDEAEGGPLAATTSDHVRRLQADPYKFYEWLRPLVEQWFGDLQSDRLPPPLKFARMTSPAPSSTPQERCGSVYAPVRLTALTDGVSWPINRCCYEELQPTDLAIIEQLFLTRDDTPVLMQWVIRHKPPRTFQMRLLVLSSFRLWLFKRKKQAFKNSLLVSEVYQLLHLHEINVLTTEAKPTSLQLRYRDAQHDLHELPLDPGAHCESVVRLLQRLVFAVRLGYPRQVLPVVRIPPTHAQWLEQFDKQGEKCGEALTTAYRCFCDDLEIPYRPSVTTRLQECLALACVDFQYCLVHTATTSSSMAPSSSSSPSLRSVRTSMLSGMRWLRGHPRRVLRPRSTAAIQWKELQALARTIVNSEAVEDVVVYDLALGDLSMLTLFEALLTPSCAIQGFSLTNVKLSLRALRALQNVVLQSTIQRLDEQGASGPASPNTRRQAMRLRRLDLSFNRFSPFMAYALSTTLELMPNGLELLQLEECRLGMAASARLLSAMKASSGFSSCLRELNLAGNTLSCDGSKALSQWITGAFALQSLDLSHTQLDTNVFLASFKQNTILHESTLTSLDLSYNRMQLPASTALGEILGRTQSLNTLFLRGMQAKYPRPQQVLASIQTIASRLRQRSSHKQGGLVIQAYRGRQRTLIPTTGLKTQHIQQILGPMFQNSTRAAPCLVDLSENDLRGAKAAAIAQLIDSVPSAMRASLRLDHTNLSDKAAVLLLHSLRGCRSLDSLSLEGNGFMHRQTVQSYKRFQDANGALLAVPSTLERAAGDALSLLLGGKTRDGSEEPPEPSFGALYRHKPKHLLLKELSLKADSSKIVFGPYVVSCAVEALVFNTTLQVLDVSGNECGDALATALGKILPENQSLQVLFWDGNFTTVDGFFAFYHGLLRNQTLSVVQLPIRDTRRILEEQKDPPRDKLFSVLGRIFKVTERNQTLAQAKARAASKPPHAKKTKRTSHSARKGTNQTEHTVPVIGDEQKKGNASPEEAEGSKEGGKRETVEPQDVDAVVDDSTWKAALYTNAATSRYPTTMQNWSSSRSISRDDAMRMSWDQLAAFSAMLT</sequence>
<evidence type="ECO:0000256" key="2">
    <source>
        <dbReference type="ARBA" id="ARBA00022737"/>
    </source>
</evidence>
<name>A0A8K1CL62_PYTOL</name>
<reference evidence="5" key="1">
    <citation type="submission" date="2019-03" db="EMBL/GenBank/DDBJ databases">
        <title>Long read genome sequence of the mycoparasitic Pythium oligandrum ATCC 38472 isolated from sugarbeet rhizosphere.</title>
        <authorList>
            <person name="Gaulin E."/>
        </authorList>
    </citation>
    <scope>NUCLEOTIDE SEQUENCE</scope>
    <source>
        <strain evidence="5">ATCC 38472_TT</strain>
    </source>
</reference>
<keyword evidence="2" id="KW-0677">Repeat</keyword>
<dbReference type="InterPro" id="IPR023393">
    <property type="entry name" value="START-like_dom_sf"/>
</dbReference>
<keyword evidence="1" id="KW-0433">Leucine-rich repeat</keyword>
<dbReference type="Gene3D" id="3.80.10.10">
    <property type="entry name" value="Ribonuclease Inhibitor"/>
    <property type="match status" value="1"/>
</dbReference>
<dbReference type="Gene3D" id="3.30.530.20">
    <property type="match status" value="1"/>
</dbReference>
<comment type="similarity">
    <text evidence="3">Belongs to the PPP1R37 family.</text>
</comment>
<feature type="compositionally biased region" description="Basic residues" evidence="4">
    <location>
        <begin position="1254"/>
        <end position="1267"/>
    </location>
</feature>
<dbReference type="OrthoDB" id="18598at2759"/>
<evidence type="ECO:0000313" key="5">
    <source>
        <dbReference type="EMBL" id="TMW64736.1"/>
    </source>
</evidence>
<dbReference type="SMART" id="SM00368">
    <property type="entry name" value="LRR_RI"/>
    <property type="match status" value="4"/>
</dbReference>
<dbReference type="InterPro" id="IPR001611">
    <property type="entry name" value="Leu-rich_rpt"/>
</dbReference>
<evidence type="ECO:0000313" key="6">
    <source>
        <dbReference type="Proteomes" id="UP000794436"/>
    </source>
</evidence>
<evidence type="ECO:0000256" key="1">
    <source>
        <dbReference type="ARBA" id="ARBA00022614"/>
    </source>
</evidence>
<gene>
    <name evidence="5" type="ORF">Poli38472_011616</name>
</gene>
<keyword evidence="6" id="KW-1185">Reference proteome</keyword>